<organism evidence="2 3">
    <name type="scientific">Kingella denitrificans ATCC 33394</name>
    <dbReference type="NCBI Taxonomy" id="888741"/>
    <lineage>
        <taxon>Bacteria</taxon>
        <taxon>Pseudomonadati</taxon>
        <taxon>Pseudomonadota</taxon>
        <taxon>Betaproteobacteria</taxon>
        <taxon>Neisseriales</taxon>
        <taxon>Neisseriaceae</taxon>
        <taxon>Kingella</taxon>
    </lineage>
</organism>
<sequence length="130" mass="14901">MKKLFLSLALALCCTHASAENFTPQLKGKRLILENAACAGWTFDPSGRFADWRNEGDCAGTAGDYKSRWRVQWLDNDNLLLTETERSDEKMPPRNFVYQVVSINGRTVKLKEFWTGWGEHRPSITTFTIR</sequence>
<dbReference type="HOGENOM" id="CLU_1965767_0_0_4"/>
<dbReference type="AlphaFoldDB" id="F0F2W5"/>
<protein>
    <submittedName>
        <fullName evidence="2">Uncharacterized protein</fullName>
    </submittedName>
</protein>
<comment type="caution">
    <text evidence="2">The sequence shown here is derived from an EMBL/GenBank/DDBJ whole genome shotgun (WGS) entry which is preliminary data.</text>
</comment>
<dbReference type="RefSeq" id="WP_003784758.1">
    <property type="nucleotide sequence ID" value="NZ_GL870929.1"/>
</dbReference>
<accession>F0F2W5</accession>
<keyword evidence="3" id="KW-1185">Reference proteome</keyword>
<evidence type="ECO:0000313" key="3">
    <source>
        <dbReference type="Proteomes" id="UP000004088"/>
    </source>
</evidence>
<dbReference type="STRING" id="888741.HMPREF9098_2450"/>
<dbReference type="Proteomes" id="UP000004088">
    <property type="component" value="Unassembled WGS sequence"/>
</dbReference>
<evidence type="ECO:0000256" key="1">
    <source>
        <dbReference type="SAM" id="SignalP"/>
    </source>
</evidence>
<reference evidence="2 3" key="1">
    <citation type="submission" date="2011-01" db="EMBL/GenBank/DDBJ databases">
        <authorList>
            <person name="Muzny D."/>
            <person name="Qin X."/>
            <person name="Deng J."/>
            <person name="Jiang H."/>
            <person name="Liu Y."/>
            <person name="Qu J."/>
            <person name="Song X.-Z."/>
            <person name="Zhang L."/>
            <person name="Thornton R."/>
            <person name="Coyle M."/>
            <person name="Francisco L."/>
            <person name="Jackson L."/>
            <person name="Javaid M."/>
            <person name="Korchina V."/>
            <person name="Kovar C."/>
            <person name="Mata R."/>
            <person name="Mathew T."/>
            <person name="Ngo R."/>
            <person name="Nguyen L."/>
            <person name="Nguyen N."/>
            <person name="Okwuonu G."/>
            <person name="Ongeri F."/>
            <person name="Pham C."/>
            <person name="Simmons D."/>
            <person name="Wilczek-Boney K."/>
            <person name="Hale W."/>
            <person name="Jakkamsetti A."/>
            <person name="Pham P."/>
            <person name="Ruth R."/>
            <person name="San Lucas F."/>
            <person name="Warren J."/>
            <person name="Zhang J."/>
            <person name="Zhao Z."/>
            <person name="Zhou C."/>
            <person name="Zhu D."/>
            <person name="Lee S."/>
            <person name="Bess C."/>
            <person name="Blankenburg K."/>
            <person name="Forbes L."/>
            <person name="Fu Q."/>
            <person name="Gubbala S."/>
            <person name="Hirani K."/>
            <person name="Jayaseelan J.C."/>
            <person name="Lara F."/>
            <person name="Munidasa M."/>
            <person name="Palculict T."/>
            <person name="Patil S."/>
            <person name="Pu L.-L."/>
            <person name="Saada N."/>
            <person name="Tang L."/>
            <person name="Weissenberger G."/>
            <person name="Zhu Y."/>
            <person name="Hemphill L."/>
            <person name="Shang Y."/>
            <person name="Youmans B."/>
            <person name="Ayvaz T."/>
            <person name="Ross M."/>
            <person name="Santibanez J."/>
            <person name="Aqrawi P."/>
            <person name="Gross S."/>
            <person name="Joshi V."/>
            <person name="Fowler G."/>
            <person name="Nazareth L."/>
            <person name="Reid J."/>
            <person name="Worley K."/>
            <person name="Petrosino J."/>
            <person name="Highlander S."/>
            <person name="Gibbs R."/>
        </authorList>
    </citation>
    <scope>NUCLEOTIDE SEQUENCE [LARGE SCALE GENOMIC DNA]</scope>
    <source>
        <strain evidence="2 3">ATCC 33394</strain>
    </source>
</reference>
<keyword evidence="1" id="KW-0732">Signal</keyword>
<gene>
    <name evidence="2" type="ORF">HMPREF9098_2450</name>
</gene>
<name>F0F2W5_9NEIS</name>
<dbReference type="EMBL" id="AEWV01000046">
    <property type="protein sequence ID" value="EGC16127.1"/>
    <property type="molecule type" value="Genomic_DNA"/>
</dbReference>
<proteinExistence type="predicted"/>
<evidence type="ECO:0000313" key="2">
    <source>
        <dbReference type="EMBL" id="EGC16127.1"/>
    </source>
</evidence>
<feature type="signal peptide" evidence="1">
    <location>
        <begin position="1"/>
        <end position="19"/>
    </location>
</feature>
<feature type="chain" id="PRO_5003251582" evidence="1">
    <location>
        <begin position="20"/>
        <end position="130"/>
    </location>
</feature>